<feature type="domain" description="Endonuclease/exonuclease/phosphatase" evidence="4">
    <location>
        <begin position="783"/>
        <end position="915"/>
    </location>
</feature>
<dbReference type="GO" id="GO:0000175">
    <property type="term" value="F:3'-5'-RNA exonuclease activity"/>
    <property type="evidence" value="ECO:0007669"/>
    <property type="project" value="TreeGrafter"/>
</dbReference>
<evidence type="ECO:0000256" key="2">
    <source>
        <dbReference type="ARBA" id="ARBA00022737"/>
    </source>
</evidence>
<evidence type="ECO:0000256" key="1">
    <source>
        <dbReference type="ARBA" id="ARBA00022614"/>
    </source>
</evidence>
<dbReference type="Gene3D" id="3.80.10.10">
    <property type="entry name" value="Ribonuclease Inhibitor"/>
    <property type="match status" value="1"/>
</dbReference>
<protein>
    <submittedName>
        <fullName evidence="7">Endo/exonuclease/phosphatase domain-containing protein</fullName>
    </submittedName>
</protein>
<dbReference type="SUPFAM" id="SSF56219">
    <property type="entry name" value="DNase I-like"/>
    <property type="match status" value="1"/>
</dbReference>
<reference evidence="5 6" key="2">
    <citation type="submission" date="2018-11" db="EMBL/GenBank/DDBJ databases">
        <authorList>
            <consortium name="Pathogen Informatics"/>
        </authorList>
    </citation>
    <scope>NUCLEOTIDE SEQUENCE [LARGE SCALE GENOMIC DNA]</scope>
</reference>
<feature type="region of interest" description="Disordered" evidence="3">
    <location>
        <begin position="972"/>
        <end position="1036"/>
    </location>
</feature>
<sequence>MRSSGLINGLLRRFPGLQVLNTPTSFPVRRSNNLNEFTMQSRLITEEEARNRARWFRVNLTGPLKNFPRNICYLTYITTLVIKNNHLERLPPELGNLVNLVNLDASYNRLRVLPSTIGELTDLRALILNDNQISDLPLEVARLLNLRFLNLQNNPLSQESSALYGDGSEPFVRRLVRHYLDIYSRQRCRDWLAAVGDADNLRESIGLERRQPVFAAANSPTDSEMQVLVDSDPPEAKSPQRYRTTSDQVESRSRLRSLKWPERKKTDLVTDVDYCSSPDSAVVTGSESLGSSESIDTLDTRKAEVSGTKLNEPPRRRNNRRYRRYRRCCQMKRDSLGFLPPNESSDCCGKFSKIPEAEQKSGKAYRPPMPVAVVRNTLECPIVFLPGSYPPGQITIPLYIPCLPAYSTQWLALPYPLPGDGRFSPLAPSGSVTIDLTGHDISYFVEHLPPLTPKWPPQDKVPPPQPLMEINTNLFQPYLKFERDRAQSCVLIYPQAWSSHPPFVYIPAPLRLPRGLDHCGSLKTCAVPFSEFPNYIGSAPPHRQWRQFGTPSRNGCEYRILYLYPSTSLLSASPILAWMPGLLCLEAVTVKAKYGARASIDRKAWAIDWEYRRRGILEELRQYEPNIICLQEIDTDQFETVFVPELAKNNYEGVFLPKSRSRTMEPASARKVDGCAIFWLSEKFAKVAEFHHEFMISCSSIADHPSPLLINRVMTRDNVAIGVVLEIKNSGVNSRRFCVTTGHIHWDPEHSDVKLIQTILWTAELWSRLERFNGDCGKPGSGASRMPVILCGDFNSLPNSGVVEYLSTGNVPATHVEFLNLGFNYHFEDWKLLEKWAYEGNIVRHRFNFDRAYRANANDGMRVTNLTYDFKGMIDYIFFSRNHFRLLGSLDQIPDSWFVEERVLGCPHIHVPSDHFSLLVELDLLGQPGRGLAISDPAEALVPTPSTPMIAAGTAATNISTDTDSIVTNISSTAPTTSTFSTTGSSSVGSTSTATTASITSASVSSAAMSTGTTSSATNSPKPKGSSGLRQKQGKR</sequence>
<dbReference type="InterPro" id="IPR003591">
    <property type="entry name" value="Leu-rich_rpt_typical-subtyp"/>
</dbReference>
<dbReference type="Pfam" id="PF03372">
    <property type="entry name" value="Exo_endo_phos"/>
    <property type="match status" value="2"/>
</dbReference>
<name>A0A158R8H4_TAEAS</name>
<feature type="compositionally biased region" description="Low complexity" evidence="3">
    <location>
        <begin position="972"/>
        <end position="1020"/>
    </location>
</feature>
<reference evidence="7" key="1">
    <citation type="submission" date="2016-04" db="UniProtKB">
        <authorList>
            <consortium name="WormBaseParasite"/>
        </authorList>
    </citation>
    <scope>IDENTIFICATION</scope>
</reference>
<accession>A0A158R8H4</accession>
<dbReference type="STRING" id="60517.A0A158R8H4"/>
<evidence type="ECO:0000313" key="6">
    <source>
        <dbReference type="Proteomes" id="UP000282613"/>
    </source>
</evidence>
<keyword evidence="1" id="KW-0433">Leucine-rich repeat</keyword>
<keyword evidence="6" id="KW-1185">Reference proteome</keyword>
<dbReference type="SUPFAM" id="SSF52058">
    <property type="entry name" value="L domain-like"/>
    <property type="match status" value="1"/>
</dbReference>
<dbReference type="InterPro" id="IPR050410">
    <property type="entry name" value="CCR4/nocturin_mRNA_transcr"/>
</dbReference>
<feature type="region of interest" description="Disordered" evidence="3">
    <location>
        <begin position="216"/>
        <end position="256"/>
    </location>
</feature>
<feature type="compositionally biased region" description="Polar residues" evidence="3">
    <location>
        <begin position="280"/>
        <end position="297"/>
    </location>
</feature>
<evidence type="ECO:0000256" key="3">
    <source>
        <dbReference type="SAM" id="MobiDB-lite"/>
    </source>
</evidence>
<dbReference type="PANTHER" id="PTHR12121">
    <property type="entry name" value="CARBON CATABOLITE REPRESSOR PROTEIN 4"/>
    <property type="match status" value="1"/>
</dbReference>
<feature type="domain" description="Endonuclease/exonuclease/phosphatase" evidence="4">
    <location>
        <begin position="604"/>
        <end position="688"/>
    </location>
</feature>
<gene>
    <name evidence="5" type="ORF">TASK_LOCUS5468</name>
</gene>
<feature type="region of interest" description="Disordered" evidence="3">
    <location>
        <begin position="280"/>
        <end position="317"/>
    </location>
</feature>
<dbReference type="WBParaSite" id="TASK_0000546701-mRNA-1">
    <property type="protein sequence ID" value="TASK_0000546701-mRNA-1"/>
    <property type="gene ID" value="TASK_0000546701"/>
</dbReference>
<dbReference type="InterPro" id="IPR036691">
    <property type="entry name" value="Endo/exonu/phosph_ase_sf"/>
</dbReference>
<proteinExistence type="predicted"/>
<dbReference type="SMART" id="SM00369">
    <property type="entry name" value="LRR_TYP"/>
    <property type="match status" value="4"/>
</dbReference>
<dbReference type="InterPro" id="IPR032675">
    <property type="entry name" value="LRR_dom_sf"/>
</dbReference>
<evidence type="ECO:0000313" key="5">
    <source>
        <dbReference type="EMBL" id="VDK35147.1"/>
    </source>
</evidence>
<dbReference type="Gene3D" id="3.60.10.10">
    <property type="entry name" value="Endonuclease/exonuclease/phosphatase"/>
    <property type="match status" value="1"/>
</dbReference>
<dbReference type="InterPro" id="IPR005135">
    <property type="entry name" value="Endo/exonuclease/phosphatase"/>
</dbReference>
<dbReference type="AlphaFoldDB" id="A0A158R8H4"/>
<dbReference type="PANTHER" id="PTHR12121:SF100">
    <property type="entry name" value="POLY(A)-SPECIFIC RIBONUCLEASE"/>
    <property type="match status" value="1"/>
</dbReference>
<dbReference type="OrthoDB" id="428734at2759"/>
<dbReference type="EMBL" id="UYRS01018417">
    <property type="protein sequence ID" value="VDK35147.1"/>
    <property type="molecule type" value="Genomic_DNA"/>
</dbReference>
<dbReference type="Proteomes" id="UP000282613">
    <property type="component" value="Unassembled WGS sequence"/>
</dbReference>
<evidence type="ECO:0000259" key="4">
    <source>
        <dbReference type="Pfam" id="PF03372"/>
    </source>
</evidence>
<keyword evidence="2" id="KW-0677">Repeat</keyword>
<evidence type="ECO:0000313" key="7">
    <source>
        <dbReference type="WBParaSite" id="TASK_0000546701-mRNA-1"/>
    </source>
</evidence>
<organism evidence="7">
    <name type="scientific">Taenia asiatica</name>
    <name type="common">Asian tapeworm</name>
    <dbReference type="NCBI Taxonomy" id="60517"/>
    <lineage>
        <taxon>Eukaryota</taxon>
        <taxon>Metazoa</taxon>
        <taxon>Spiralia</taxon>
        <taxon>Lophotrochozoa</taxon>
        <taxon>Platyhelminthes</taxon>
        <taxon>Cestoda</taxon>
        <taxon>Eucestoda</taxon>
        <taxon>Cyclophyllidea</taxon>
        <taxon>Taeniidae</taxon>
        <taxon>Taenia</taxon>
    </lineage>
</organism>